<dbReference type="KEGG" id="cre:CHLRE_18g748897v5"/>
<proteinExistence type="predicted"/>
<gene>
    <name evidence="8" type="ORF">CHLRE_18g748897v5</name>
</gene>
<dbReference type="AlphaFoldDB" id="A0A2K3CNI8"/>
<sequence length="487" mass="51809">MEERPARLVLQQFWWSQKHPRQVAAGGDVNSSSGTNPLPLRHTPLPLTLFTMASLDRLPLLQAQCRSYPGPLSAAVYLPLLVQAGAGAGTEADAGAQHPQGSDPAAAGRPTGAAAGAAAAAAAAGGAVRPELAAAIQQLQALFSALESEPGACGLLLGLYSEATSDPAMAALMPTNALRNAALLAAGGAGPLVAMVDVDLGASAGLARLVADQRRLPALLSRALHGRGLLVLPAWEPDRSLSRRLGDQLADRALAGDKGVLKRLWLGGPGNATGLGAGAGKGQCRGVADVPAGADADAAIAAGCPDLMVPFDVKSFAAGHRATDFLRSLDAGPGEDYPIEYESGFEPWFICARELMLPYDERFRGWYGDKITQVRAMAAARRRFWVSADAWLVHRPHPPAPARALFRNEGGRSNVTVQGVAALEQVVRPRLLRRTKFQAYVTHSKNMDFWQRRGLVLGGWRPTLSAATQRCWQQLPWWRRHKHEGRH</sequence>
<dbReference type="RefSeq" id="XP_042914257.1">
    <property type="nucleotide sequence ID" value="XM_043072806.1"/>
</dbReference>
<dbReference type="OrthoDB" id="411524at2759"/>
<keyword evidence="9" id="KW-1185">Reference proteome</keyword>
<evidence type="ECO:0000256" key="1">
    <source>
        <dbReference type="ARBA" id="ARBA00004606"/>
    </source>
</evidence>
<dbReference type="Gramene" id="PNW69843">
    <property type="protein sequence ID" value="PNW69843"/>
    <property type="gene ID" value="CHLRE_18g748897v5"/>
</dbReference>
<dbReference type="GO" id="GO:0015020">
    <property type="term" value="F:glucuronosyltransferase activity"/>
    <property type="evidence" value="ECO:0000318"/>
    <property type="project" value="GO_Central"/>
</dbReference>
<evidence type="ECO:0000256" key="7">
    <source>
        <dbReference type="SAM" id="MobiDB-lite"/>
    </source>
</evidence>
<evidence type="ECO:0000256" key="5">
    <source>
        <dbReference type="ARBA" id="ARBA00023136"/>
    </source>
</evidence>
<name>A0A2K3CNI8_CHLRE</name>
<evidence type="ECO:0000313" key="8">
    <source>
        <dbReference type="EMBL" id="PNW69843.1"/>
    </source>
</evidence>
<reference evidence="8 9" key="1">
    <citation type="journal article" date="2007" name="Science">
        <title>The Chlamydomonas genome reveals the evolution of key animal and plant functions.</title>
        <authorList>
            <person name="Merchant S.S."/>
            <person name="Prochnik S.E."/>
            <person name="Vallon O."/>
            <person name="Harris E.H."/>
            <person name="Karpowicz S.J."/>
            <person name="Witman G.B."/>
            <person name="Terry A."/>
            <person name="Salamov A."/>
            <person name="Fritz-Laylin L.K."/>
            <person name="Marechal-Drouard L."/>
            <person name="Marshall W.F."/>
            <person name="Qu L.H."/>
            <person name="Nelson D.R."/>
            <person name="Sanderfoot A.A."/>
            <person name="Spalding M.H."/>
            <person name="Kapitonov V.V."/>
            <person name="Ren Q."/>
            <person name="Ferris P."/>
            <person name="Lindquist E."/>
            <person name="Shapiro H."/>
            <person name="Lucas S.M."/>
            <person name="Grimwood J."/>
            <person name="Schmutz J."/>
            <person name="Cardol P."/>
            <person name="Cerutti H."/>
            <person name="Chanfreau G."/>
            <person name="Chen C.L."/>
            <person name="Cognat V."/>
            <person name="Croft M.T."/>
            <person name="Dent R."/>
            <person name="Dutcher S."/>
            <person name="Fernandez E."/>
            <person name="Fukuzawa H."/>
            <person name="Gonzalez-Ballester D."/>
            <person name="Gonzalez-Halphen D."/>
            <person name="Hallmann A."/>
            <person name="Hanikenne M."/>
            <person name="Hippler M."/>
            <person name="Inwood W."/>
            <person name="Jabbari K."/>
            <person name="Kalanon M."/>
            <person name="Kuras R."/>
            <person name="Lefebvre P.A."/>
            <person name="Lemaire S.D."/>
            <person name="Lobanov A.V."/>
            <person name="Lohr M."/>
            <person name="Manuell A."/>
            <person name="Meier I."/>
            <person name="Mets L."/>
            <person name="Mittag M."/>
            <person name="Mittelmeier T."/>
            <person name="Moroney J.V."/>
            <person name="Moseley J."/>
            <person name="Napoli C."/>
            <person name="Nedelcu A.M."/>
            <person name="Niyogi K."/>
            <person name="Novoselov S.V."/>
            <person name="Paulsen I.T."/>
            <person name="Pazour G."/>
            <person name="Purton S."/>
            <person name="Ral J.P."/>
            <person name="Riano-Pachon D.M."/>
            <person name="Riekhof W."/>
            <person name="Rymarquis L."/>
            <person name="Schroda M."/>
            <person name="Stern D."/>
            <person name="Umen J."/>
            <person name="Willows R."/>
            <person name="Wilson N."/>
            <person name="Zimmer S.L."/>
            <person name="Allmer J."/>
            <person name="Balk J."/>
            <person name="Bisova K."/>
            <person name="Chen C.J."/>
            <person name="Elias M."/>
            <person name="Gendler K."/>
            <person name="Hauser C."/>
            <person name="Lamb M.R."/>
            <person name="Ledford H."/>
            <person name="Long J.C."/>
            <person name="Minagawa J."/>
            <person name="Page M.D."/>
            <person name="Pan J."/>
            <person name="Pootakham W."/>
            <person name="Roje S."/>
            <person name="Rose A."/>
            <person name="Stahlberg E."/>
            <person name="Terauchi A.M."/>
            <person name="Yang P."/>
            <person name="Ball S."/>
            <person name="Bowler C."/>
            <person name="Dieckmann C.L."/>
            <person name="Gladyshev V.N."/>
            <person name="Green P."/>
            <person name="Jorgensen R."/>
            <person name="Mayfield S."/>
            <person name="Mueller-Roeber B."/>
            <person name="Rajamani S."/>
            <person name="Sayre R.T."/>
            <person name="Brokstein P."/>
            <person name="Dubchak I."/>
            <person name="Goodstein D."/>
            <person name="Hornick L."/>
            <person name="Huang Y.W."/>
            <person name="Jhaveri J."/>
            <person name="Luo Y."/>
            <person name="Martinez D."/>
            <person name="Ngau W.C."/>
            <person name="Otillar B."/>
            <person name="Poliakov A."/>
            <person name="Porter A."/>
            <person name="Szajkowski L."/>
            <person name="Werner G."/>
            <person name="Zhou K."/>
            <person name="Grigoriev I.V."/>
            <person name="Rokhsar D.S."/>
            <person name="Grossman A.R."/>
        </authorList>
    </citation>
    <scope>NUCLEOTIDE SEQUENCE [LARGE SCALE GENOMIC DNA]</scope>
    <source>
        <strain evidence="9">CC-503</strain>
    </source>
</reference>
<evidence type="ECO:0000256" key="3">
    <source>
        <dbReference type="ARBA" id="ARBA00022968"/>
    </source>
</evidence>
<dbReference type="Pfam" id="PF13896">
    <property type="entry name" value="Glyco_transf_49"/>
    <property type="match status" value="1"/>
</dbReference>
<evidence type="ECO:0000256" key="4">
    <source>
        <dbReference type="ARBA" id="ARBA00022989"/>
    </source>
</evidence>
<keyword evidence="3" id="KW-0735">Signal-anchor</keyword>
<dbReference type="GeneID" id="5720795"/>
<dbReference type="PANTHER" id="PTHR12270:SF52">
    <property type="entry name" value="GLYCOSYLTRANSFERASE-LIKE PROTEIN GNT13-RELATED"/>
    <property type="match status" value="1"/>
</dbReference>
<dbReference type="Proteomes" id="UP000006906">
    <property type="component" value="Unassembled WGS sequence"/>
</dbReference>
<dbReference type="InParanoid" id="A0A2K3CNI8"/>
<evidence type="ECO:0000256" key="2">
    <source>
        <dbReference type="ARBA" id="ARBA00022692"/>
    </source>
</evidence>
<evidence type="ECO:0000313" key="9">
    <source>
        <dbReference type="Proteomes" id="UP000006906"/>
    </source>
</evidence>
<keyword evidence="6" id="KW-0325">Glycoprotein</keyword>
<keyword evidence="2" id="KW-0812">Transmembrane</keyword>
<organism evidence="8 9">
    <name type="scientific">Chlamydomonas reinhardtii</name>
    <name type="common">Chlamydomonas smithii</name>
    <dbReference type="NCBI Taxonomy" id="3055"/>
    <lineage>
        <taxon>Eukaryota</taxon>
        <taxon>Viridiplantae</taxon>
        <taxon>Chlorophyta</taxon>
        <taxon>core chlorophytes</taxon>
        <taxon>Chlorophyceae</taxon>
        <taxon>CS clade</taxon>
        <taxon>Chlamydomonadales</taxon>
        <taxon>Chlamydomonadaceae</taxon>
        <taxon>Chlamydomonas</taxon>
    </lineage>
</organism>
<protein>
    <submittedName>
        <fullName evidence="8">Uncharacterized protein</fullName>
    </submittedName>
</protein>
<dbReference type="EMBL" id="KZ454945">
    <property type="protein sequence ID" value="PNW69843.1"/>
    <property type="molecule type" value="Genomic_DNA"/>
</dbReference>
<accession>A0A2K3CNI8</accession>
<keyword evidence="5" id="KW-0472">Membrane</keyword>
<comment type="subcellular location">
    <subcellularLocation>
        <location evidence="1">Membrane</location>
        <topology evidence="1">Single-pass type II membrane protein</topology>
    </subcellularLocation>
</comment>
<dbReference type="PANTHER" id="PTHR12270">
    <property type="entry name" value="GLYCOSYLTRANSFERASE-RELATED"/>
    <property type="match status" value="1"/>
</dbReference>
<dbReference type="GO" id="GO:0016020">
    <property type="term" value="C:membrane"/>
    <property type="evidence" value="ECO:0007669"/>
    <property type="project" value="UniProtKB-SubCell"/>
</dbReference>
<feature type="region of interest" description="Disordered" evidence="7">
    <location>
        <begin position="91"/>
        <end position="111"/>
    </location>
</feature>
<evidence type="ECO:0000256" key="6">
    <source>
        <dbReference type="ARBA" id="ARBA00023180"/>
    </source>
</evidence>
<keyword evidence="4" id="KW-1133">Transmembrane helix</keyword>
<dbReference type="ExpressionAtlas" id="A0A2K3CNI8">
    <property type="expression patterns" value="baseline"/>
</dbReference>
<dbReference type="GO" id="GO:0035269">
    <property type="term" value="P:protein O-linked glycosylation via mannose"/>
    <property type="evidence" value="ECO:0000318"/>
    <property type="project" value="GO_Central"/>
</dbReference>
<dbReference type="GO" id="GO:0042285">
    <property type="term" value="F:xylosyltransferase activity"/>
    <property type="evidence" value="ECO:0000318"/>
    <property type="project" value="GO_Central"/>
</dbReference>
<dbReference type="InterPro" id="IPR051292">
    <property type="entry name" value="Xyl/GlcA_transferase"/>
</dbReference>